<dbReference type="EMBL" id="ADGQ01000027">
    <property type="protein sequence ID" value="EFM65091.1"/>
    <property type="molecule type" value="Genomic_DNA"/>
</dbReference>
<feature type="domain" description="DHFR" evidence="8">
    <location>
        <begin position="4"/>
        <end position="166"/>
    </location>
</feature>
<keyword evidence="10" id="KW-1185">Reference proteome</keyword>
<dbReference type="CDD" id="cd00209">
    <property type="entry name" value="DHFR"/>
    <property type="match status" value="1"/>
</dbReference>
<dbReference type="GeneID" id="84800238"/>
<reference evidence="9 10" key="1">
    <citation type="submission" date="2010-08" db="EMBL/GenBank/DDBJ databases">
        <authorList>
            <person name="Harkins D.M."/>
            <person name="Madupu R."/>
            <person name="Durkin A.S."/>
            <person name="Torralba M."/>
            <person name="Methe B."/>
            <person name="Sutton G.G."/>
            <person name="Nelson K.E."/>
        </authorList>
    </citation>
    <scope>NUCLEOTIDE SEQUENCE [LARGE SCALE GENOMIC DNA]</scope>
    <source>
        <strain evidence="9 10">DSM 17678</strain>
    </source>
</reference>
<dbReference type="PANTHER" id="PTHR48069:SF3">
    <property type="entry name" value="DIHYDROFOLATE REDUCTASE"/>
    <property type="match status" value="1"/>
</dbReference>
<dbReference type="Proteomes" id="UP000003244">
    <property type="component" value="Unassembled WGS sequence"/>
</dbReference>
<evidence type="ECO:0000259" key="8">
    <source>
        <dbReference type="PROSITE" id="PS51330"/>
    </source>
</evidence>
<evidence type="ECO:0000313" key="10">
    <source>
        <dbReference type="Proteomes" id="UP000003244"/>
    </source>
</evidence>
<gene>
    <name evidence="9" type="primary">folA</name>
    <name evidence="9" type="ORF">HMPREF0634_1180</name>
</gene>
<dbReference type="EC" id="1.5.1.3" evidence="3 7"/>
<keyword evidence="4 7" id="KW-0554">One-carbon metabolism</keyword>
<dbReference type="PIRSF" id="PIRSF000194">
    <property type="entry name" value="DHFR"/>
    <property type="match status" value="1"/>
</dbReference>
<evidence type="ECO:0000256" key="6">
    <source>
        <dbReference type="ARBA" id="ARBA00023002"/>
    </source>
</evidence>
<dbReference type="PANTHER" id="PTHR48069">
    <property type="entry name" value="DIHYDROFOLATE REDUCTASE"/>
    <property type="match status" value="1"/>
</dbReference>
<keyword evidence="5 7" id="KW-0521">NADP</keyword>
<dbReference type="InterPro" id="IPR012259">
    <property type="entry name" value="DHFR"/>
</dbReference>
<comment type="similarity">
    <text evidence="2 7">Belongs to the dihydrofolate reductase family.</text>
</comment>
<keyword evidence="6 7" id="KW-0560">Oxidoreductase</keyword>
<protein>
    <recommendedName>
        <fullName evidence="3 7">Dihydrofolate reductase</fullName>
        <ecNumber evidence="3 7">1.5.1.3</ecNumber>
    </recommendedName>
</protein>
<evidence type="ECO:0000313" key="9">
    <source>
        <dbReference type="EMBL" id="EFM65091.1"/>
    </source>
</evidence>
<dbReference type="AlphaFoldDB" id="E0E1Z6"/>
<evidence type="ECO:0000256" key="5">
    <source>
        <dbReference type="ARBA" id="ARBA00022857"/>
    </source>
</evidence>
<dbReference type="GO" id="GO:0046452">
    <property type="term" value="P:dihydrofolate metabolic process"/>
    <property type="evidence" value="ECO:0007669"/>
    <property type="project" value="TreeGrafter"/>
</dbReference>
<dbReference type="GO" id="GO:0050661">
    <property type="term" value="F:NADP binding"/>
    <property type="evidence" value="ECO:0007669"/>
    <property type="project" value="InterPro"/>
</dbReference>
<dbReference type="STRING" id="596315.HMPREF0634_1180"/>
<dbReference type="OrthoDB" id="9804315at2"/>
<dbReference type="InterPro" id="IPR024072">
    <property type="entry name" value="DHFR-like_dom_sf"/>
</dbReference>
<evidence type="ECO:0000256" key="4">
    <source>
        <dbReference type="ARBA" id="ARBA00022563"/>
    </source>
</evidence>
<comment type="caution">
    <text evidence="9">The sequence shown here is derived from an EMBL/GenBank/DDBJ whole genome shotgun (WGS) entry which is preliminary data.</text>
</comment>
<comment type="pathway">
    <text evidence="1 7">Cofactor biosynthesis; tetrahydrofolate biosynthesis; 5,6,7,8-tetrahydrofolate from 7,8-dihydrofolate: step 1/1.</text>
</comment>
<comment type="catalytic activity">
    <reaction evidence="7">
        <text>(6S)-5,6,7,8-tetrahydrofolate + NADP(+) = 7,8-dihydrofolate + NADPH + H(+)</text>
        <dbReference type="Rhea" id="RHEA:15009"/>
        <dbReference type="ChEBI" id="CHEBI:15378"/>
        <dbReference type="ChEBI" id="CHEBI:57451"/>
        <dbReference type="ChEBI" id="CHEBI:57453"/>
        <dbReference type="ChEBI" id="CHEBI:57783"/>
        <dbReference type="ChEBI" id="CHEBI:58349"/>
        <dbReference type="EC" id="1.5.1.3"/>
    </reaction>
</comment>
<dbReference type="GO" id="GO:0004146">
    <property type="term" value="F:dihydrofolate reductase activity"/>
    <property type="evidence" value="ECO:0007669"/>
    <property type="project" value="UniProtKB-EC"/>
</dbReference>
<dbReference type="PRINTS" id="PR00070">
    <property type="entry name" value="DHFR"/>
</dbReference>
<sequence>MIDNIYMIVAMTKNTRAIGIDGDMLYHLKDDLRYFKETTLNHTIVCGRKTYFSFPKRPLPNRKNIILTRGNNHYDQAYTLHSKEDVVQYALDHPDEKIFICGGDNVYKQFMDIASRLYITEIEEDEPVNADSFFPYVDPNIWSKASESDYIIPEKTPCYKFIVYDRKNK</sequence>
<name>E0E1Z6_9FIRM</name>
<dbReference type="GO" id="GO:0046654">
    <property type="term" value="P:tetrahydrofolate biosynthetic process"/>
    <property type="evidence" value="ECO:0007669"/>
    <property type="project" value="UniProtKB-UniPathway"/>
</dbReference>
<proteinExistence type="inferred from homology"/>
<dbReference type="RefSeq" id="WP_007788671.1">
    <property type="nucleotide sequence ID" value="NZ_ADGQ01000027.1"/>
</dbReference>
<dbReference type="eggNOG" id="COG0262">
    <property type="taxonomic scope" value="Bacteria"/>
</dbReference>
<accession>E0E1Z6</accession>
<dbReference type="Gene3D" id="3.40.430.10">
    <property type="entry name" value="Dihydrofolate Reductase, subunit A"/>
    <property type="match status" value="1"/>
</dbReference>
<evidence type="ECO:0000256" key="7">
    <source>
        <dbReference type="PIRNR" id="PIRNR000194"/>
    </source>
</evidence>
<dbReference type="PROSITE" id="PS51330">
    <property type="entry name" value="DHFR_2"/>
    <property type="match status" value="1"/>
</dbReference>
<evidence type="ECO:0000256" key="2">
    <source>
        <dbReference type="ARBA" id="ARBA00009539"/>
    </source>
</evidence>
<dbReference type="GO" id="GO:0005829">
    <property type="term" value="C:cytosol"/>
    <property type="evidence" value="ECO:0007669"/>
    <property type="project" value="TreeGrafter"/>
</dbReference>
<dbReference type="GO" id="GO:0006730">
    <property type="term" value="P:one-carbon metabolic process"/>
    <property type="evidence" value="ECO:0007669"/>
    <property type="project" value="UniProtKB-KW"/>
</dbReference>
<dbReference type="UniPathway" id="UPA00077">
    <property type="reaction ID" value="UER00158"/>
</dbReference>
<evidence type="ECO:0000256" key="1">
    <source>
        <dbReference type="ARBA" id="ARBA00004903"/>
    </source>
</evidence>
<dbReference type="InterPro" id="IPR001796">
    <property type="entry name" value="DHFR_dom"/>
</dbReference>
<organism evidence="9 10">
    <name type="scientific">Peptostreptococcus stomatis DSM 17678</name>
    <dbReference type="NCBI Taxonomy" id="596315"/>
    <lineage>
        <taxon>Bacteria</taxon>
        <taxon>Bacillati</taxon>
        <taxon>Bacillota</taxon>
        <taxon>Clostridia</taxon>
        <taxon>Peptostreptococcales</taxon>
        <taxon>Peptostreptococcaceae</taxon>
        <taxon>Peptostreptococcus</taxon>
    </lineage>
</organism>
<comment type="function">
    <text evidence="7">Key enzyme in folate metabolism. Catalyzes an essential reaction for de novo glycine and purine synthesis, and for DNA precursor synthesis.</text>
</comment>
<dbReference type="SUPFAM" id="SSF53597">
    <property type="entry name" value="Dihydrofolate reductase-like"/>
    <property type="match status" value="1"/>
</dbReference>
<dbReference type="GO" id="GO:0046655">
    <property type="term" value="P:folic acid metabolic process"/>
    <property type="evidence" value="ECO:0007669"/>
    <property type="project" value="TreeGrafter"/>
</dbReference>
<evidence type="ECO:0000256" key="3">
    <source>
        <dbReference type="ARBA" id="ARBA00012856"/>
    </source>
</evidence>
<dbReference type="Pfam" id="PF00186">
    <property type="entry name" value="DHFR_1"/>
    <property type="match status" value="1"/>
</dbReference>